<sequence length="44" mass="4948">MQSCWSRVFVALSSRMPQPTPRERFASPPPPPPAMSYRGPLYAV</sequence>
<feature type="non-terminal residue" evidence="2">
    <location>
        <position position="1"/>
    </location>
</feature>
<evidence type="ECO:0000313" key="3">
    <source>
        <dbReference type="Proteomes" id="UP000837857"/>
    </source>
</evidence>
<protein>
    <submittedName>
        <fullName evidence="2">Uncharacterized protein</fullName>
    </submittedName>
</protein>
<reference evidence="2" key="1">
    <citation type="submission" date="2022-03" db="EMBL/GenBank/DDBJ databases">
        <authorList>
            <person name="Martin H S."/>
        </authorList>
    </citation>
    <scope>NUCLEOTIDE SEQUENCE</scope>
</reference>
<dbReference type="Proteomes" id="UP000837857">
    <property type="component" value="Chromosome 16"/>
</dbReference>
<keyword evidence="3" id="KW-1185">Reference proteome</keyword>
<gene>
    <name evidence="2" type="ORF">IPOD504_LOCUS5272</name>
</gene>
<name>A0ABN8I5P1_9NEOP</name>
<evidence type="ECO:0000256" key="1">
    <source>
        <dbReference type="SAM" id="MobiDB-lite"/>
    </source>
</evidence>
<feature type="region of interest" description="Disordered" evidence="1">
    <location>
        <begin position="16"/>
        <end position="44"/>
    </location>
</feature>
<accession>A0ABN8I5P1</accession>
<evidence type="ECO:0000313" key="2">
    <source>
        <dbReference type="EMBL" id="CAH2045879.1"/>
    </source>
</evidence>
<organism evidence="2 3">
    <name type="scientific">Iphiclides podalirius</name>
    <name type="common">scarce swallowtail</name>
    <dbReference type="NCBI Taxonomy" id="110791"/>
    <lineage>
        <taxon>Eukaryota</taxon>
        <taxon>Metazoa</taxon>
        <taxon>Ecdysozoa</taxon>
        <taxon>Arthropoda</taxon>
        <taxon>Hexapoda</taxon>
        <taxon>Insecta</taxon>
        <taxon>Pterygota</taxon>
        <taxon>Neoptera</taxon>
        <taxon>Endopterygota</taxon>
        <taxon>Lepidoptera</taxon>
        <taxon>Glossata</taxon>
        <taxon>Ditrysia</taxon>
        <taxon>Papilionoidea</taxon>
        <taxon>Papilionidae</taxon>
        <taxon>Papilioninae</taxon>
        <taxon>Iphiclides</taxon>
    </lineage>
</organism>
<proteinExistence type="predicted"/>
<dbReference type="EMBL" id="OW152828">
    <property type="protein sequence ID" value="CAH2045879.1"/>
    <property type="molecule type" value="Genomic_DNA"/>
</dbReference>